<evidence type="ECO:0000256" key="1">
    <source>
        <dbReference type="SAM" id="MobiDB-lite"/>
    </source>
</evidence>
<feature type="region of interest" description="Disordered" evidence="1">
    <location>
        <begin position="385"/>
        <end position="424"/>
    </location>
</feature>
<accession>A0AAV2HA31</accession>
<dbReference type="Proteomes" id="UP001497497">
    <property type="component" value="Unassembled WGS sequence"/>
</dbReference>
<reference evidence="3 4" key="1">
    <citation type="submission" date="2024-04" db="EMBL/GenBank/DDBJ databases">
        <authorList>
            <consortium name="Genoscope - CEA"/>
            <person name="William W."/>
        </authorList>
    </citation>
    <scope>NUCLEOTIDE SEQUENCE [LARGE SCALE GENOMIC DNA]</scope>
</reference>
<dbReference type="Pfam" id="PF21599">
    <property type="entry name" value="ZSWIM3_N"/>
    <property type="match status" value="1"/>
</dbReference>
<evidence type="ECO:0000313" key="3">
    <source>
        <dbReference type="EMBL" id="CAL1530229.1"/>
    </source>
</evidence>
<dbReference type="InterPro" id="IPR052579">
    <property type="entry name" value="Zinc_finger_SWIM"/>
</dbReference>
<evidence type="ECO:0000313" key="4">
    <source>
        <dbReference type="Proteomes" id="UP001497497"/>
    </source>
</evidence>
<dbReference type="EMBL" id="CAXITT010000065">
    <property type="protein sequence ID" value="CAL1530229.1"/>
    <property type="molecule type" value="Genomic_DNA"/>
</dbReference>
<sequence>MAVEVGAQFDTYEDLTNAIKAYEAEHFVNLIIRDTRKVEAAAKRNQRKTYNTAIKYSDISYCCTYGGKKYVSHSTGKRNHKTIKQACPFSLKVRATVDGQRLFIREMSSLHNHEISEAEFRLHPKQRKLDINSQEEIANLLCMEPDKKLLRDKLMQITGKVILMKDIHNIKTRLVNPKLKPGVPKKESLFKEDATDHSGAEMEPGMHESSEIHPQPEVDVPIASISASQLTNNNQQHPTMAEPQNSDSPINQHCYVDTPTYQPAHNLYTVNTLSFPSTQFYGLAAQPFHQTSQNLVTCNNVMHDVQQVDSQNLGNSHNFQHWTTLEDIGRQAMSDANYQTITALTFTEPHNGDHLPTGQQQIPPHTIQTTRPDTVHTVLLDAPNTNIPTNHEYAQDPRTSKLKKRRWKERTSNSGTKKKRKSAIQADKDSLMKKYFQQATVNLFFNERLKSPGEFFNIISV</sequence>
<dbReference type="InterPro" id="IPR048325">
    <property type="entry name" value="ZSWIM3_N"/>
</dbReference>
<organism evidence="3 4">
    <name type="scientific">Lymnaea stagnalis</name>
    <name type="common">Great pond snail</name>
    <name type="synonym">Helix stagnalis</name>
    <dbReference type="NCBI Taxonomy" id="6523"/>
    <lineage>
        <taxon>Eukaryota</taxon>
        <taxon>Metazoa</taxon>
        <taxon>Spiralia</taxon>
        <taxon>Lophotrochozoa</taxon>
        <taxon>Mollusca</taxon>
        <taxon>Gastropoda</taxon>
        <taxon>Heterobranchia</taxon>
        <taxon>Euthyneura</taxon>
        <taxon>Panpulmonata</taxon>
        <taxon>Hygrophila</taxon>
        <taxon>Lymnaeoidea</taxon>
        <taxon>Lymnaeidae</taxon>
        <taxon>Lymnaea</taxon>
    </lineage>
</organism>
<evidence type="ECO:0000259" key="2">
    <source>
        <dbReference type="Pfam" id="PF21599"/>
    </source>
</evidence>
<dbReference type="PANTHER" id="PTHR31569">
    <property type="entry name" value="SWIM-TYPE DOMAIN-CONTAINING PROTEIN"/>
    <property type="match status" value="1"/>
</dbReference>
<name>A0AAV2HA31_LYMST</name>
<gene>
    <name evidence="3" type="ORF">GSLYS_00004362001</name>
</gene>
<dbReference type="AlphaFoldDB" id="A0AAV2HA31"/>
<dbReference type="PANTHER" id="PTHR31569:SF4">
    <property type="entry name" value="SWIM-TYPE DOMAIN-CONTAINING PROTEIN"/>
    <property type="match status" value="1"/>
</dbReference>
<comment type="caution">
    <text evidence="3">The sequence shown here is derived from an EMBL/GenBank/DDBJ whole genome shotgun (WGS) entry which is preliminary data.</text>
</comment>
<feature type="compositionally biased region" description="Basic and acidic residues" evidence="1">
    <location>
        <begin position="184"/>
        <end position="213"/>
    </location>
</feature>
<protein>
    <recommendedName>
        <fullName evidence="2">ZSWIM3 N-terminal domain-containing protein</fullName>
    </recommendedName>
</protein>
<feature type="region of interest" description="Disordered" evidence="1">
    <location>
        <begin position="182"/>
        <end position="213"/>
    </location>
</feature>
<keyword evidence="4" id="KW-1185">Reference proteome</keyword>
<proteinExistence type="predicted"/>
<feature type="domain" description="ZSWIM3 N-terminal" evidence="2">
    <location>
        <begin position="4"/>
        <end position="113"/>
    </location>
</feature>